<keyword evidence="1" id="KW-0732">Signal</keyword>
<evidence type="ECO:0000313" key="3">
    <source>
        <dbReference type="EMBL" id="MFC3969659.1"/>
    </source>
</evidence>
<organism evidence="3 4">
    <name type="scientific">Rhizobium lemnae</name>
    <dbReference type="NCBI Taxonomy" id="1214924"/>
    <lineage>
        <taxon>Bacteria</taxon>
        <taxon>Pseudomonadati</taxon>
        <taxon>Pseudomonadota</taxon>
        <taxon>Alphaproteobacteria</taxon>
        <taxon>Hyphomicrobiales</taxon>
        <taxon>Rhizobiaceae</taxon>
        <taxon>Rhizobium/Agrobacterium group</taxon>
        <taxon>Rhizobium</taxon>
    </lineage>
</organism>
<feature type="domain" description="Tail specific protease" evidence="2">
    <location>
        <begin position="240"/>
        <end position="475"/>
    </location>
</feature>
<comment type="caution">
    <text evidence="3">The sequence shown here is derived from an EMBL/GenBank/DDBJ whole genome shotgun (WGS) entry which is preliminary data.</text>
</comment>
<evidence type="ECO:0000259" key="2">
    <source>
        <dbReference type="Pfam" id="PF03572"/>
    </source>
</evidence>
<dbReference type="SUPFAM" id="SSF52096">
    <property type="entry name" value="ClpP/crotonase"/>
    <property type="match status" value="1"/>
</dbReference>
<evidence type="ECO:0000256" key="1">
    <source>
        <dbReference type="SAM" id="SignalP"/>
    </source>
</evidence>
<feature type="signal peptide" evidence="1">
    <location>
        <begin position="1"/>
        <end position="24"/>
    </location>
</feature>
<dbReference type="Proteomes" id="UP001595697">
    <property type="component" value="Unassembled WGS sequence"/>
</dbReference>
<dbReference type="Gene3D" id="3.90.226.10">
    <property type="entry name" value="2-enoyl-CoA Hydratase, Chain A, domain 1"/>
    <property type="match status" value="1"/>
</dbReference>
<accession>A0ABV8EBU7</accession>
<feature type="chain" id="PRO_5045062190" evidence="1">
    <location>
        <begin position="25"/>
        <end position="510"/>
    </location>
</feature>
<gene>
    <name evidence="3" type="ORF">ACFOVS_16225</name>
</gene>
<sequence length="510" mass="57025">MPRLSKRLILLLAGLCFMPHVARANPWQDLAQSDLRAIRLQIEKNHPGPVDPDNPAFLDWLNNGFIEAEDDLSKVRGLEDYFLILKQYVAGFRDPHVTVDFTSPEVGRKWPGFVVAGREGKVLVVESSTNSPPIGSELISCDGIAVKALLADRVFRFRADPAISASFDAAVRYLFLVADSNLVEPSLQTCRFDFQGRNFDFKLKWRDVSSDALKEFDEAGGNTKRPLSIVKAESGIYWMTLSSFSSDPSNRSALERLFVALNQEQADIAASNGLVIDLRGNSGGSSFFGEILTYLLFDKDTLLHQASLQGSAISVDWRASQDNLNYVRTWLEPGNPRHHSDEGWTKSIILGLSNSVENGSPFFREYVPQPTFSEDPATLPYWRQQKNGSDDKRPVFIPPVPIQAPIFVVTDGACFSACLDFLDLLKQFDGITYLGLPTSADTQYMDTRTVNLPSQLGTLTIPMKVYRDRQRRPGESYVPDIIYEGLDRGEPVFRSWVEKIVAQKVSEAAR</sequence>
<evidence type="ECO:0000313" key="4">
    <source>
        <dbReference type="Proteomes" id="UP001595697"/>
    </source>
</evidence>
<dbReference type="InterPro" id="IPR029045">
    <property type="entry name" value="ClpP/crotonase-like_dom_sf"/>
</dbReference>
<dbReference type="EMBL" id="JBHSBD010000071">
    <property type="protein sequence ID" value="MFC3969659.1"/>
    <property type="molecule type" value="Genomic_DNA"/>
</dbReference>
<dbReference type="InterPro" id="IPR005151">
    <property type="entry name" value="Tail-specific_protease"/>
</dbReference>
<keyword evidence="4" id="KW-1185">Reference proteome</keyword>
<reference evidence="4" key="1">
    <citation type="journal article" date="2019" name="Int. J. Syst. Evol. Microbiol.">
        <title>The Global Catalogue of Microorganisms (GCM) 10K type strain sequencing project: providing services to taxonomists for standard genome sequencing and annotation.</title>
        <authorList>
            <consortium name="The Broad Institute Genomics Platform"/>
            <consortium name="The Broad Institute Genome Sequencing Center for Infectious Disease"/>
            <person name="Wu L."/>
            <person name="Ma J."/>
        </authorList>
    </citation>
    <scope>NUCLEOTIDE SEQUENCE [LARGE SCALE GENOMIC DNA]</scope>
    <source>
        <strain evidence="4">TBRC 5781</strain>
    </source>
</reference>
<dbReference type="RefSeq" id="WP_247262916.1">
    <property type="nucleotide sequence ID" value="NZ_JALJQZ010000097.1"/>
</dbReference>
<dbReference type="Pfam" id="PF03572">
    <property type="entry name" value="Peptidase_S41"/>
    <property type="match status" value="1"/>
</dbReference>
<proteinExistence type="predicted"/>
<name>A0ABV8EBU7_9HYPH</name>
<protein>
    <submittedName>
        <fullName evidence="3">S41 family peptidase</fullName>
    </submittedName>
</protein>